<dbReference type="OrthoDB" id="531708at2"/>
<evidence type="ECO:0000313" key="1">
    <source>
        <dbReference type="EMBL" id="CUS06316.1"/>
    </source>
</evidence>
<organism evidence="1 2">
    <name type="scientific">Candidatus Promineifilum breve</name>
    <dbReference type="NCBI Taxonomy" id="1806508"/>
    <lineage>
        <taxon>Bacteria</taxon>
        <taxon>Bacillati</taxon>
        <taxon>Chloroflexota</taxon>
        <taxon>Ardenticatenia</taxon>
        <taxon>Candidatus Promineifilales</taxon>
        <taxon>Candidatus Promineifilaceae</taxon>
        <taxon>Candidatus Promineifilum</taxon>
    </lineage>
</organism>
<keyword evidence="2" id="KW-1185">Reference proteome</keyword>
<sequence>MPVQATGSLNTTDPNTTRHAADVLRFLAGQPSPEEVLALRPSAGLQSHIDELLAKALNEDLSVAEEEEWQQIEALEHLIRTAKANAISQFGDNHH</sequence>
<proteinExistence type="predicted"/>
<dbReference type="KEGG" id="pbf:CFX0092_B0782"/>
<gene>
    <name evidence="1" type="ORF">CFX0092_B0782</name>
</gene>
<accession>A0A160T797</accession>
<reference evidence="1" key="1">
    <citation type="submission" date="2016-01" db="EMBL/GenBank/DDBJ databases">
        <authorList>
            <person name="Mcilroy J.S."/>
            <person name="Karst M S."/>
            <person name="Albertsen M."/>
        </authorList>
    </citation>
    <scope>NUCLEOTIDE SEQUENCE</scope>
    <source>
        <strain evidence="1">Cfx-K</strain>
    </source>
</reference>
<evidence type="ECO:0000313" key="2">
    <source>
        <dbReference type="Proteomes" id="UP000215027"/>
    </source>
</evidence>
<dbReference type="AlphaFoldDB" id="A0A160T797"/>
<dbReference type="EMBL" id="LN890656">
    <property type="protein sequence ID" value="CUS06316.1"/>
    <property type="molecule type" value="Genomic_DNA"/>
</dbReference>
<protein>
    <submittedName>
        <fullName evidence="1">Uncharacterized protein</fullName>
    </submittedName>
</protein>
<dbReference type="Proteomes" id="UP000215027">
    <property type="component" value="Chromosome II"/>
</dbReference>
<name>A0A160T797_9CHLR</name>